<protein>
    <submittedName>
        <fullName evidence="1">Transposable element tcb2 transposase</fullName>
    </submittedName>
</protein>
<dbReference type="Proteomes" id="UP000034350">
    <property type="component" value="Unassembled WGS sequence"/>
</dbReference>
<accession>A0A0F9Z763</accession>
<keyword evidence="2" id="KW-1185">Reference proteome</keyword>
<evidence type="ECO:0000313" key="2">
    <source>
        <dbReference type="Proteomes" id="UP000034350"/>
    </source>
</evidence>
<name>A0A0F9Z763_9MICR</name>
<dbReference type="GeneID" id="36319716"/>
<sequence length="122" mass="14058">MLLLSDNEIKKICFSDESKFCLFFSDGKVSVWWEAGADLKTCNLPATVNYDGGSEMVWGCFIYLCVGKLVFIKGKTNSEYYVNILSNSLFNPVRFMDLQDNIFQQDNDHKHTAKLTKLYFKL</sequence>
<dbReference type="InterPro" id="IPR036397">
    <property type="entry name" value="RNaseH_sf"/>
</dbReference>
<dbReference type="EMBL" id="JPQZ01000250">
    <property type="protein sequence ID" value="KKO73754.1"/>
    <property type="molecule type" value="Genomic_DNA"/>
</dbReference>
<gene>
    <name evidence="1" type="ORF">AAJ76_250000833</name>
</gene>
<proteinExistence type="predicted"/>
<dbReference type="RefSeq" id="XP_024329496.1">
    <property type="nucleotide sequence ID" value="XM_024474788.1"/>
</dbReference>
<comment type="caution">
    <text evidence="1">The sequence shown here is derived from an EMBL/GenBank/DDBJ whole genome shotgun (WGS) entry which is preliminary data.</text>
</comment>
<reference evidence="1 2" key="1">
    <citation type="journal article" date="2015" name="Environ. Microbiol.">
        <title>Genome analyses suggest the presence of polyploidy and recent human-driven expansions in eight global populations of the honeybee pathogen Nosema ceranae.</title>
        <authorList>
            <person name="Pelin A."/>
            <person name="Selman M."/>
            <person name="Aris-Brosou S."/>
            <person name="Farinelli L."/>
            <person name="Corradi N."/>
        </authorList>
    </citation>
    <scope>NUCLEOTIDE SEQUENCE [LARGE SCALE GENOMIC DNA]</scope>
    <source>
        <strain evidence="1 2">PA08 1199</strain>
    </source>
</reference>
<organism evidence="1 2">
    <name type="scientific">Vairimorpha ceranae</name>
    <dbReference type="NCBI Taxonomy" id="40302"/>
    <lineage>
        <taxon>Eukaryota</taxon>
        <taxon>Fungi</taxon>
        <taxon>Fungi incertae sedis</taxon>
        <taxon>Microsporidia</taxon>
        <taxon>Nosematidae</taxon>
        <taxon>Vairimorpha</taxon>
    </lineage>
</organism>
<dbReference type="OrthoDB" id="2193700at2759"/>
<dbReference type="GO" id="GO:0003676">
    <property type="term" value="F:nucleic acid binding"/>
    <property type="evidence" value="ECO:0007669"/>
    <property type="project" value="InterPro"/>
</dbReference>
<dbReference type="Gene3D" id="3.30.420.10">
    <property type="entry name" value="Ribonuclease H-like superfamily/Ribonuclease H"/>
    <property type="match status" value="1"/>
</dbReference>
<evidence type="ECO:0000313" key="1">
    <source>
        <dbReference type="EMBL" id="KKO73754.1"/>
    </source>
</evidence>
<dbReference type="VEuPathDB" id="MicrosporidiaDB:NCER_101564"/>
<dbReference type="VEuPathDB" id="MicrosporidiaDB:AAJ76_250000833"/>
<dbReference type="AlphaFoldDB" id="A0A0F9Z763"/>
<dbReference type="OMA" id="CFSDESK"/>